<dbReference type="EC" id="3.2.1.52" evidence="5"/>
<evidence type="ECO:0000259" key="4">
    <source>
        <dbReference type="Pfam" id="PF00933"/>
    </source>
</evidence>
<evidence type="ECO:0000313" key="6">
    <source>
        <dbReference type="Proteomes" id="UP000567922"/>
    </source>
</evidence>
<evidence type="ECO:0000256" key="3">
    <source>
        <dbReference type="ARBA" id="ARBA00023295"/>
    </source>
</evidence>
<dbReference type="PANTHER" id="PTHR30480:SF14">
    <property type="entry name" value="HYDROLASE, PUTATIVE (AFU_ORTHOLOGUE AFUA_4G13770)-RELATED"/>
    <property type="match status" value="1"/>
</dbReference>
<dbReference type="EMBL" id="JACHWS010000001">
    <property type="protein sequence ID" value="MBB3036971.1"/>
    <property type="molecule type" value="Genomic_DNA"/>
</dbReference>
<gene>
    <name evidence="5" type="ORF">FHU29_001405</name>
</gene>
<name>A0A839RLZ1_9ACTN</name>
<dbReference type="InterPro" id="IPR050226">
    <property type="entry name" value="NagZ_Beta-hexosaminidase"/>
</dbReference>
<sequence length="340" mass="34853">MDRRAFLRVAAVSGAIGALSAGGAIAPASPLGSIGAPLTGARRVIYSYPGLTPPPELFDRIRRGIGGVIFFGENITSGGQIADVARQLTLAALGSGYVLRLFVDQEGGMVKRLPGGPAMSAKQVGAQPNPGAAGGTQGTEAAMALLAAGMNANLAPVMGVYRSEGDFLDQYERSFSMNKETVAQAGSAFIRATQSMGVSACAKHYPGLGAASADENTDLGPVTIDLPEHVLSDIDEFPFRAAIEAGVQMVMPSWAVYPSLDPARPSGMSSEILRGRLRGRLGFRGLIVTDAVEAGALAQYGSTGNRAVTAVDAGVDLLCCSARDVAQGDEAAQALVLAGK</sequence>
<dbReference type="InterPro" id="IPR036962">
    <property type="entry name" value="Glyco_hydro_3_N_sf"/>
</dbReference>
<dbReference type="GO" id="GO:0009254">
    <property type="term" value="P:peptidoglycan turnover"/>
    <property type="evidence" value="ECO:0007669"/>
    <property type="project" value="TreeGrafter"/>
</dbReference>
<dbReference type="RefSeq" id="WP_064442006.1">
    <property type="nucleotide sequence ID" value="NZ_BDDI01000018.1"/>
</dbReference>
<dbReference type="GO" id="GO:0005975">
    <property type="term" value="P:carbohydrate metabolic process"/>
    <property type="evidence" value="ECO:0007669"/>
    <property type="project" value="InterPro"/>
</dbReference>
<reference evidence="5 6" key="1">
    <citation type="submission" date="2020-08" db="EMBL/GenBank/DDBJ databases">
        <title>Sequencing the genomes of 1000 actinobacteria strains.</title>
        <authorList>
            <person name="Klenk H.-P."/>
        </authorList>
    </citation>
    <scope>NUCLEOTIDE SEQUENCE [LARGE SCALE GENOMIC DNA]</scope>
    <source>
        <strain evidence="5 6">DSM 45258</strain>
    </source>
</reference>
<keyword evidence="2 5" id="KW-0378">Hydrolase</keyword>
<dbReference type="Gene3D" id="3.20.20.300">
    <property type="entry name" value="Glycoside hydrolase, family 3, N-terminal domain"/>
    <property type="match status" value="1"/>
</dbReference>
<dbReference type="AlphaFoldDB" id="A0A839RLZ1"/>
<proteinExistence type="inferred from homology"/>
<dbReference type="InterPro" id="IPR006311">
    <property type="entry name" value="TAT_signal"/>
</dbReference>
<dbReference type="PANTHER" id="PTHR30480">
    <property type="entry name" value="BETA-HEXOSAMINIDASE-RELATED"/>
    <property type="match status" value="1"/>
</dbReference>
<accession>A0A839RLZ1</accession>
<feature type="domain" description="Glycoside hydrolase family 3 N-terminal" evidence="4">
    <location>
        <begin position="64"/>
        <end position="327"/>
    </location>
</feature>
<evidence type="ECO:0000313" key="5">
    <source>
        <dbReference type="EMBL" id="MBB3036971.1"/>
    </source>
</evidence>
<keyword evidence="3 5" id="KW-0326">Glycosidase</keyword>
<dbReference type="SUPFAM" id="SSF51445">
    <property type="entry name" value="(Trans)glycosidases"/>
    <property type="match status" value="1"/>
</dbReference>
<evidence type="ECO:0000256" key="2">
    <source>
        <dbReference type="ARBA" id="ARBA00022801"/>
    </source>
</evidence>
<keyword evidence="6" id="KW-1185">Reference proteome</keyword>
<dbReference type="GO" id="GO:0004563">
    <property type="term" value="F:beta-N-acetylhexosaminidase activity"/>
    <property type="evidence" value="ECO:0007669"/>
    <property type="project" value="UniProtKB-EC"/>
</dbReference>
<organism evidence="5 6">
    <name type="scientific">Hoyosella altamirensis</name>
    <dbReference type="NCBI Taxonomy" id="616997"/>
    <lineage>
        <taxon>Bacteria</taxon>
        <taxon>Bacillati</taxon>
        <taxon>Actinomycetota</taxon>
        <taxon>Actinomycetes</taxon>
        <taxon>Mycobacteriales</taxon>
        <taxon>Hoyosellaceae</taxon>
        <taxon>Hoyosella</taxon>
    </lineage>
</organism>
<dbReference type="PROSITE" id="PS51318">
    <property type="entry name" value="TAT"/>
    <property type="match status" value="1"/>
</dbReference>
<evidence type="ECO:0000256" key="1">
    <source>
        <dbReference type="ARBA" id="ARBA00005336"/>
    </source>
</evidence>
<protein>
    <submittedName>
        <fullName evidence="5">Beta-N-acetylhexosaminidase</fullName>
        <ecNumber evidence="5">3.2.1.52</ecNumber>
    </submittedName>
</protein>
<comment type="similarity">
    <text evidence="1">Belongs to the glycosyl hydrolase 3 family.</text>
</comment>
<dbReference type="OrthoDB" id="9805821at2"/>
<dbReference type="InterPro" id="IPR001764">
    <property type="entry name" value="Glyco_hydro_3_N"/>
</dbReference>
<dbReference type="Pfam" id="PF00933">
    <property type="entry name" value="Glyco_hydro_3"/>
    <property type="match status" value="1"/>
</dbReference>
<comment type="caution">
    <text evidence="5">The sequence shown here is derived from an EMBL/GenBank/DDBJ whole genome shotgun (WGS) entry which is preliminary data.</text>
</comment>
<dbReference type="Proteomes" id="UP000567922">
    <property type="component" value="Unassembled WGS sequence"/>
</dbReference>
<dbReference type="InterPro" id="IPR017853">
    <property type="entry name" value="GH"/>
</dbReference>